<gene>
    <name evidence="2" type="ORF">WICPIJ_003246</name>
</gene>
<dbReference type="AlphaFoldDB" id="A0A9P8Q804"/>
<reference evidence="2" key="1">
    <citation type="journal article" date="2021" name="Open Biol.">
        <title>Shared evolutionary footprints suggest mitochondrial oxidative damage underlies multiple complex I losses in fungi.</title>
        <authorList>
            <person name="Schikora-Tamarit M.A."/>
            <person name="Marcet-Houben M."/>
            <person name="Nosek J."/>
            <person name="Gabaldon T."/>
        </authorList>
    </citation>
    <scope>NUCLEOTIDE SEQUENCE</scope>
    <source>
        <strain evidence="2">CBS2887</strain>
    </source>
</reference>
<accession>A0A9P8Q804</accession>
<reference evidence="2" key="2">
    <citation type="submission" date="2021-01" db="EMBL/GenBank/DDBJ databases">
        <authorList>
            <person name="Schikora-Tamarit M.A."/>
        </authorList>
    </citation>
    <scope>NUCLEOTIDE SEQUENCE</scope>
    <source>
        <strain evidence="2">CBS2887</strain>
    </source>
</reference>
<dbReference type="Proteomes" id="UP000774326">
    <property type="component" value="Unassembled WGS sequence"/>
</dbReference>
<sequence length="185" mass="21441">MAVLDLIPTLTGTEKLSEITPKETNEKFTPANPGFIFNFDLSFGKEQIEFSFFKIREKVRKKLFYIKLECHGYSDMKLDAIMRSLPKDESKESKKTVKVEIDKTNEDEEDGDRFATTAESTNQLNNSGPDDKGIIESSQSSISFSNHSSNFDWFWCHCQIFSRTEKRDENQYYESLTSYANQFQC</sequence>
<evidence type="ECO:0000313" key="2">
    <source>
        <dbReference type="EMBL" id="KAH3685783.1"/>
    </source>
</evidence>
<dbReference type="EMBL" id="JAEUBG010001794">
    <property type="protein sequence ID" value="KAH3685783.1"/>
    <property type="molecule type" value="Genomic_DNA"/>
</dbReference>
<evidence type="ECO:0000256" key="1">
    <source>
        <dbReference type="SAM" id="MobiDB-lite"/>
    </source>
</evidence>
<keyword evidence="3" id="KW-1185">Reference proteome</keyword>
<comment type="caution">
    <text evidence="2">The sequence shown here is derived from an EMBL/GenBank/DDBJ whole genome shotgun (WGS) entry which is preliminary data.</text>
</comment>
<proteinExistence type="predicted"/>
<name>A0A9P8Q804_WICPI</name>
<protein>
    <submittedName>
        <fullName evidence="2">Uncharacterized protein</fullName>
    </submittedName>
</protein>
<organism evidence="2 3">
    <name type="scientific">Wickerhamomyces pijperi</name>
    <name type="common">Yeast</name>
    <name type="synonym">Pichia pijperi</name>
    <dbReference type="NCBI Taxonomy" id="599730"/>
    <lineage>
        <taxon>Eukaryota</taxon>
        <taxon>Fungi</taxon>
        <taxon>Dikarya</taxon>
        <taxon>Ascomycota</taxon>
        <taxon>Saccharomycotina</taxon>
        <taxon>Saccharomycetes</taxon>
        <taxon>Phaffomycetales</taxon>
        <taxon>Wickerhamomycetaceae</taxon>
        <taxon>Wickerhamomyces</taxon>
    </lineage>
</organism>
<feature type="compositionally biased region" description="Polar residues" evidence="1">
    <location>
        <begin position="117"/>
        <end position="128"/>
    </location>
</feature>
<evidence type="ECO:0000313" key="3">
    <source>
        <dbReference type="Proteomes" id="UP000774326"/>
    </source>
</evidence>
<feature type="region of interest" description="Disordered" evidence="1">
    <location>
        <begin position="104"/>
        <end position="136"/>
    </location>
</feature>